<evidence type="ECO:0000256" key="4">
    <source>
        <dbReference type="ARBA" id="ARBA00022670"/>
    </source>
</evidence>
<gene>
    <name evidence="14" type="ORF">LN736_14980</name>
</gene>
<sequence>MKDSVDLIKKPGVGKIVFNVFIVSLTILVLGLVINFYYALGYLFILLIHEAGHYVSAKFLNLKVAFGGFTPFGAYIVHENIENCRENAIVAIGGPLFGGILGFIYYAIYYFTGDVTFLVLSFTSMVINLINLIPVKPLDGGHIAEAISPVICYIGLPFILYLLVSIKGLKGKISLFIILAIGIYQTYDFTIKYKNSFYFKLAKGSRIKFIIIYGILLASLAVSGIYLYVTFDFNEVFQSVLRYK</sequence>
<reference evidence="14" key="1">
    <citation type="submission" date="2021-11" db="EMBL/GenBank/DDBJ databases">
        <authorList>
            <person name="Qingchun L."/>
            <person name="Dong Z."/>
            <person name="Zongwei Q."/>
            <person name="Jia Z."/>
            <person name="Duotao L."/>
        </authorList>
    </citation>
    <scope>NUCLEOTIDE SEQUENCE</scope>
    <source>
        <strain evidence="14">WLY-B-L2</strain>
    </source>
</reference>
<feature type="transmembrane region" description="Helical" evidence="12">
    <location>
        <begin position="172"/>
        <end position="189"/>
    </location>
</feature>
<dbReference type="GO" id="GO:0006508">
    <property type="term" value="P:proteolysis"/>
    <property type="evidence" value="ECO:0007669"/>
    <property type="project" value="UniProtKB-KW"/>
</dbReference>
<feature type="transmembrane region" description="Helical" evidence="12">
    <location>
        <begin position="115"/>
        <end position="134"/>
    </location>
</feature>
<dbReference type="InterPro" id="IPR008915">
    <property type="entry name" value="Peptidase_M50"/>
</dbReference>
<evidence type="ECO:0000256" key="3">
    <source>
        <dbReference type="ARBA" id="ARBA00007931"/>
    </source>
</evidence>
<keyword evidence="6" id="KW-0479">Metal-binding</keyword>
<dbReference type="EMBL" id="JAJJPB010000024">
    <property type="protein sequence ID" value="MCC9296162.1"/>
    <property type="molecule type" value="Genomic_DNA"/>
</dbReference>
<feature type="transmembrane region" description="Helical" evidence="12">
    <location>
        <begin position="59"/>
        <end position="77"/>
    </location>
</feature>
<evidence type="ECO:0000313" key="15">
    <source>
        <dbReference type="Proteomes" id="UP001165422"/>
    </source>
</evidence>
<comment type="subcellular location">
    <subcellularLocation>
        <location evidence="2">Membrane</location>
        <topology evidence="2">Multi-pass membrane protein</topology>
    </subcellularLocation>
</comment>
<evidence type="ECO:0000256" key="12">
    <source>
        <dbReference type="SAM" id="Phobius"/>
    </source>
</evidence>
<keyword evidence="8" id="KW-0862">Zinc</keyword>
<protein>
    <submittedName>
        <fullName evidence="14">Site-2 protease family protein</fullName>
    </submittedName>
</protein>
<evidence type="ECO:0000259" key="13">
    <source>
        <dbReference type="Pfam" id="PF02163"/>
    </source>
</evidence>
<comment type="caution">
    <text evidence="14">The sequence shown here is derived from an EMBL/GenBank/DDBJ whole genome shotgun (WGS) entry which is preliminary data.</text>
</comment>
<organism evidence="14 15">
    <name type="scientific">Clostridium aromativorans</name>
    <dbReference type="NCBI Taxonomy" id="2836848"/>
    <lineage>
        <taxon>Bacteria</taxon>
        <taxon>Bacillati</taxon>
        <taxon>Bacillota</taxon>
        <taxon>Clostridia</taxon>
        <taxon>Eubacteriales</taxon>
        <taxon>Clostridiaceae</taxon>
        <taxon>Clostridium</taxon>
    </lineage>
</organism>
<keyword evidence="4 14" id="KW-0645">Protease</keyword>
<evidence type="ECO:0000256" key="11">
    <source>
        <dbReference type="ARBA" id="ARBA00023136"/>
    </source>
</evidence>
<evidence type="ECO:0000256" key="2">
    <source>
        <dbReference type="ARBA" id="ARBA00004141"/>
    </source>
</evidence>
<feature type="transmembrane region" description="Helical" evidence="12">
    <location>
        <begin position="146"/>
        <end position="166"/>
    </location>
</feature>
<dbReference type="Proteomes" id="UP001165422">
    <property type="component" value="Unassembled WGS sequence"/>
</dbReference>
<evidence type="ECO:0000256" key="7">
    <source>
        <dbReference type="ARBA" id="ARBA00022801"/>
    </source>
</evidence>
<evidence type="ECO:0000256" key="1">
    <source>
        <dbReference type="ARBA" id="ARBA00001947"/>
    </source>
</evidence>
<evidence type="ECO:0000256" key="10">
    <source>
        <dbReference type="ARBA" id="ARBA00023049"/>
    </source>
</evidence>
<comment type="similarity">
    <text evidence="3">Belongs to the peptidase M50B family.</text>
</comment>
<comment type="cofactor">
    <cofactor evidence="1">
        <name>Zn(2+)</name>
        <dbReference type="ChEBI" id="CHEBI:29105"/>
    </cofactor>
</comment>
<keyword evidence="15" id="KW-1185">Reference proteome</keyword>
<dbReference type="PANTHER" id="PTHR39188">
    <property type="entry name" value="MEMBRANE-ASSOCIATED ZINC METALLOPROTEASE M50B"/>
    <property type="match status" value="1"/>
</dbReference>
<dbReference type="Pfam" id="PF02163">
    <property type="entry name" value="Peptidase_M50"/>
    <property type="match status" value="2"/>
</dbReference>
<feature type="transmembrane region" description="Helical" evidence="12">
    <location>
        <begin position="89"/>
        <end position="109"/>
    </location>
</feature>
<evidence type="ECO:0000313" key="14">
    <source>
        <dbReference type="EMBL" id="MCC9296162.1"/>
    </source>
</evidence>
<feature type="domain" description="Peptidase M50" evidence="13">
    <location>
        <begin position="38"/>
        <end position="111"/>
    </location>
</feature>
<name>A0ABS8N8N1_9CLOT</name>
<feature type="transmembrane region" description="Helical" evidence="12">
    <location>
        <begin position="210"/>
        <end position="229"/>
    </location>
</feature>
<evidence type="ECO:0000256" key="6">
    <source>
        <dbReference type="ARBA" id="ARBA00022723"/>
    </source>
</evidence>
<evidence type="ECO:0000256" key="8">
    <source>
        <dbReference type="ARBA" id="ARBA00022833"/>
    </source>
</evidence>
<keyword evidence="7" id="KW-0378">Hydrolase</keyword>
<proteinExistence type="inferred from homology"/>
<accession>A0ABS8N8N1</accession>
<evidence type="ECO:0000256" key="5">
    <source>
        <dbReference type="ARBA" id="ARBA00022692"/>
    </source>
</evidence>
<evidence type="ECO:0000256" key="9">
    <source>
        <dbReference type="ARBA" id="ARBA00022989"/>
    </source>
</evidence>
<keyword evidence="10" id="KW-0482">Metalloprotease</keyword>
<feature type="transmembrane region" description="Helical" evidence="12">
    <location>
        <begin position="16"/>
        <end position="39"/>
    </location>
</feature>
<keyword evidence="11 12" id="KW-0472">Membrane</keyword>
<dbReference type="PANTHER" id="PTHR39188:SF3">
    <property type="entry name" value="STAGE IV SPORULATION PROTEIN FB"/>
    <property type="match status" value="1"/>
</dbReference>
<dbReference type="CDD" id="cd06160">
    <property type="entry name" value="S2P-M50_like_2"/>
    <property type="match status" value="1"/>
</dbReference>
<feature type="domain" description="Peptidase M50" evidence="13">
    <location>
        <begin position="117"/>
        <end position="147"/>
    </location>
</feature>
<keyword evidence="9 12" id="KW-1133">Transmembrane helix</keyword>
<dbReference type="GO" id="GO:0008233">
    <property type="term" value="F:peptidase activity"/>
    <property type="evidence" value="ECO:0007669"/>
    <property type="project" value="UniProtKB-KW"/>
</dbReference>
<keyword evidence="5 12" id="KW-0812">Transmembrane</keyword>
<dbReference type="RefSeq" id="WP_229981876.1">
    <property type="nucleotide sequence ID" value="NZ_JAJJPB010000024.1"/>
</dbReference>